<sequence length="148" mass="16430">MSRRCSLALVSLPGARLQELAQAISPNLGLPVIGAEDFGSWSPHCAPAVFVLPSDVLESGATDRVEDFRHAGNPVFFLDLPWEDSWHAMNPENLRDPNGLPWRAAYRRLAKSRREQLMAHADHTVDVDGTFTELAHRLLKVITTNGYS</sequence>
<name>A0A2X2YE20_9ACTO</name>
<evidence type="ECO:0008006" key="3">
    <source>
        <dbReference type="Google" id="ProtNLM"/>
    </source>
</evidence>
<accession>A0A2X2YE20</accession>
<dbReference type="RefSeq" id="WP_236585886.1">
    <property type="nucleotide sequence ID" value="NZ_CAMYEK010000001.1"/>
</dbReference>
<evidence type="ECO:0000313" key="1">
    <source>
        <dbReference type="EMBL" id="SQB64528.1"/>
    </source>
</evidence>
<dbReference type="GeneID" id="55565818"/>
<organism evidence="1 2">
    <name type="scientific">Mobiluncus curtisii</name>
    <dbReference type="NCBI Taxonomy" id="2051"/>
    <lineage>
        <taxon>Bacteria</taxon>
        <taxon>Bacillati</taxon>
        <taxon>Actinomycetota</taxon>
        <taxon>Actinomycetes</taxon>
        <taxon>Actinomycetales</taxon>
        <taxon>Actinomycetaceae</taxon>
        <taxon>Mobiluncus</taxon>
    </lineage>
</organism>
<dbReference type="Proteomes" id="UP000250245">
    <property type="component" value="Unassembled WGS sequence"/>
</dbReference>
<dbReference type="AlphaFoldDB" id="A0A2X2YE20"/>
<evidence type="ECO:0000313" key="2">
    <source>
        <dbReference type="Proteomes" id="UP000250245"/>
    </source>
</evidence>
<gene>
    <name evidence="1" type="ORF">NCTC11820_00876</name>
</gene>
<proteinExistence type="predicted"/>
<dbReference type="EMBL" id="UASJ01000001">
    <property type="protein sequence ID" value="SQB64528.1"/>
    <property type="molecule type" value="Genomic_DNA"/>
</dbReference>
<reference evidence="1 2" key="1">
    <citation type="submission" date="2018-06" db="EMBL/GenBank/DDBJ databases">
        <authorList>
            <consortium name="Pathogen Informatics"/>
            <person name="Doyle S."/>
        </authorList>
    </citation>
    <scope>NUCLEOTIDE SEQUENCE [LARGE SCALE GENOMIC DNA]</scope>
    <source>
        <strain evidence="1 2">NCTC11820</strain>
    </source>
</reference>
<protein>
    <recommendedName>
        <fullName evidence="3">Shikimate kinase</fullName>
    </recommendedName>
</protein>